<evidence type="ECO:0000256" key="7">
    <source>
        <dbReference type="RuleBase" id="RU367025"/>
    </source>
</evidence>
<comment type="subcellular location">
    <subcellularLocation>
        <location evidence="1 7">Nucleus</location>
    </subcellularLocation>
</comment>
<keyword evidence="5 7" id="KW-0508">mRNA splicing</keyword>
<gene>
    <name evidence="9" type="ORF">DLAC_09705</name>
</gene>
<dbReference type="OMA" id="HTYWKEQ"/>
<feature type="compositionally biased region" description="Basic and acidic residues" evidence="8">
    <location>
        <begin position="236"/>
        <end position="308"/>
    </location>
</feature>
<comment type="caution">
    <text evidence="9">The sequence shown here is derived from an EMBL/GenBank/DDBJ whole genome shotgun (WGS) entry which is preliminary data.</text>
</comment>
<evidence type="ECO:0000256" key="4">
    <source>
        <dbReference type="ARBA" id="ARBA00022728"/>
    </source>
</evidence>
<evidence type="ECO:0000313" key="10">
    <source>
        <dbReference type="Proteomes" id="UP000076078"/>
    </source>
</evidence>
<accession>A0A151Z730</accession>
<evidence type="ECO:0000256" key="6">
    <source>
        <dbReference type="ARBA" id="ARBA00023242"/>
    </source>
</evidence>
<sequence>MSTLASSLIKTTKSVHGVNPKNLIEKIVRMKIQSHNYWKEKCIGLNEESLVDRAMDLDSFGGSFGGSKQPTHFLCLMLKMLQIQPEKDIVLEFIRNEDFKYVRLIGAFYMRLVGKPKDIYTCLEPLYNDYRTVRKRVDTGYERIHIDEFIKELLTGNYSCDIALPHLPSRSTLESSLNLPKRISPLVELNLIDIGKITLEEKENLLNKVKENKEKLKQQQSEKSTVNKTNTNNIKMDQDDKNQSKYNRPIEERHKDNQHRDDRHRNDDRYRDNRYRDDRYRDDGRRDNVHRDDRDRDDGHRDDRYRNDRHRDDRYRDDRYRDNRYRDDRYREDEKKRDRDDDEEGAIEIQSERPKKKRDISKYEKTGNNNNNNNSNSNNNNNNNNKGTDEKSNSSEAAEIAEMNALRLKLGLAPLK</sequence>
<dbReference type="EMBL" id="LODT01000039">
    <property type="protein sequence ID" value="KYQ89737.1"/>
    <property type="molecule type" value="Genomic_DNA"/>
</dbReference>
<keyword evidence="10" id="KW-1185">Reference proteome</keyword>
<dbReference type="OrthoDB" id="190958at2759"/>
<dbReference type="STRING" id="361077.A0A151Z730"/>
<dbReference type="InParanoid" id="A0A151Z730"/>
<feature type="region of interest" description="Disordered" evidence="8">
    <location>
        <begin position="211"/>
        <end position="308"/>
    </location>
</feature>
<dbReference type="GO" id="GO:0000398">
    <property type="term" value="P:mRNA splicing, via spliceosome"/>
    <property type="evidence" value="ECO:0007669"/>
    <property type="project" value="UniProtKB-UniRule"/>
</dbReference>
<protein>
    <recommendedName>
        <fullName evidence="7">Pre-mRNA-splicing factor 38</fullName>
    </recommendedName>
</protein>
<dbReference type="InterPro" id="IPR005037">
    <property type="entry name" value="PRP38"/>
</dbReference>
<keyword evidence="3 7" id="KW-0507">mRNA processing</keyword>
<dbReference type="GO" id="GO:0005681">
    <property type="term" value="C:spliceosomal complex"/>
    <property type="evidence" value="ECO:0007669"/>
    <property type="project" value="UniProtKB-KW"/>
</dbReference>
<evidence type="ECO:0000313" key="9">
    <source>
        <dbReference type="EMBL" id="KYQ89737.1"/>
    </source>
</evidence>
<keyword evidence="4 7" id="KW-0747">Spliceosome</keyword>
<dbReference type="AlphaFoldDB" id="A0A151Z730"/>
<evidence type="ECO:0000256" key="8">
    <source>
        <dbReference type="SAM" id="MobiDB-lite"/>
    </source>
</evidence>
<organism evidence="9 10">
    <name type="scientific">Tieghemostelium lacteum</name>
    <name type="common">Slime mold</name>
    <name type="synonym">Dictyostelium lacteum</name>
    <dbReference type="NCBI Taxonomy" id="361077"/>
    <lineage>
        <taxon>Eukaryota</taxon>
        <taxon>Amoebozoa</taxon>
        <taxon>Evosea</taxon>
        <taxon>Eumycetozoa</taxon>
        <taxon>Dictyostelia</taxon>
        <taxon>Dictyosteliales</taxon>
        <taxon>Raperosteliaceae</taxon>
        <taxon>Tieghemostelium</taxon>
    </lineage>
</organism>
<evidence type="ECO:0000256" key="2">
    <source>
        <dbReference type="ARBA" id="ARBA00006164"/>
    </source>
</evidence>
<feature type="compositionally biased region" description="Polar residues" evidence="8">
    <location>
        <begin position="224"/>
        <end position="235"/>
    </location>
</feature>
<dbReference type="Pfam" id="PF03371">
    <property type="entry name" value="PRP38"/>
    <property type="match status" value="1"/>
</dbReference>
<feature type="compositionally biased region" description="Basic and acidic residues" evidence="8">
    <location>
        <begin position="330"/>
        <end position="339"/>
    </location>
</feature>
<comment type="similarity">
    <text evidence="2 7">Belongs to the PRP38 family.</text>
</comment>
<evidence type="ECO:0000256" key="3">
    <source>
        <dbReference type="ARBA" id="ARBA00022664"/>
    </source>
</evidence>
<feature type="region of interest" description="Disordered" evidence="8">
    <location>
        <begin position="330"/>
        <end position="398"/>
    </location>
</feature>
<dbReference type="Proteomes" id="UP000076078">
    <property type="component" value="Unassembled WGS sequence"/>
</dbReference>
<comment type="function">
    <text evidence="7">Required for pre-mRNA splicing.</text>
</comment>
<evidence type="ECO:0000256" key="5">
    <source>
        <dbReference type="ARBA" id="ARBA00023187"/>
    </source>
</evidence>
<reference evidence="9 10" key="1">
    <citation type="submission" date="2015-12" db="EMBL/GenBank/DDBJ databases">
        <title>Dictyostelia acquired genes for synthesis and detection of signals that induce cell-type specialization by lateral gene transfer from prokaryotes.</title>
        <authorList>
            <person name="Gloeckner G."/>
            <person name="Schaap P."/>
        </authorList>
    </citation>
    <scope>NUCLEOTIDE SEQUENCE [LARGE SCALE GENOMIC DNA]</scope>
    <source>
        <strain evidence="9 10">TK</strain>
    </source>
</reference>
<proteinExistence type="inferred from homology"/>
<name>A0A151Z730_TIELA</name>
<keyword evidence="6 7" id="KW-0539">Nucleus</keyword>
<feature type="compositionally biased region" description="Low complexity" evidence="8">
    <location>
        <begin position="368"/>
        <end position="385"/>
    </location>
</feature>
<evidence type="ECO:0000256" key="1">
    <source>
        <dbReference type="ARBA" id="ARBA00004123"/>
    </source>
</evidence>
<dbReference type="PANTHER" id="PTHR23142">
    <property type="entry name" value="PRE-MRNA-SPLICING FACTOR 38A-RELATED"/>
    <property type="match status" value="1"/>
</dbReference>